<keyword evidence="2" id="KW-0472">Membrane</keyword>
<feature type="transmembrane region" description="Helical" evidence="2">
    <location>
        <begin position="78"/>
        <end position="98"/>
    </location>
</feature>
<dbReference type="Proteomes" id="UP001589738">
    <property type="component" value="Unassembled WGS sequence"/>
</dbReference>
<proteinExistence type="predicted"/>
<name>A0ABV6KXQ1_9BACI</name>
<feature type="transmembrane region" description="Helical" evidence="2">
    <location>
        <begin position="104"/>
        <end position="128"/>
    </location>
</feature>
<feature type="transmembrane region" description="Helical" evidence="2">
    <location>
        <begin position="222"/>
        <end position="243"/>
    </location>
</feature>
<feature type="transmembrane region" description="Helical" evidence="2">
    <location>
        <begin position="288"/>
        <end position="305"/>
    </location>
</feature>
<evidence type="ECO:0000256" key="1">
    <source>
        <dbReference type="ARBA" id="ARBA00004651"/>
    </source>
</evidence>
<protein>
    <submittedName>
        <fullName evidence="3">MFS transporter</fullName>
    </submittedName>
</protein>
<dbReference type="Gene3D" id="1.20.1250.20">
    <property type="entry name" value="MFS general substrate transporter like domains"/>
    <property type="match status" value="2"/>
</dbReference>
<organism evidence="3 4">
    <name type="scientific">Robertmurraya beringensis</name>
    <dbReference type="NCBI Taxonomy" id="641660"/>
    <lineage>
        <taxon>Bacteria</taxon>
        <taxon>Bacillati</taxon>
        <taxon>Bacillota</taxon>
        <taxon>Bacilli</taxon>
        <taxon>Bacillales</taxon>
        <taxon>Bacillaceae</taxon>
        <taxon>Robertmurraya</taxon>
    </lineage>
</organism>
<feature type="transmembrane region" description="Helical" evidence="2">
    <location>
        <begin position="52"/>
        <end position="71"/>
    </location>
</feature>
<feature type="transmembrane region" description="Helical" evidence="2">
    <location>
        <begin position="311"/>
        <end position="331"/>
    </location>
</feature>
<dbReference type="PANTHER" id="PTHR23526:SF2">
    <property type="entry name" value="MAJOR FACILITATOR SUPERFAMILY (MFS) PROFILE DOMAIN-CONTAINING PROTEIN"/>
    <property type="match status" value="1"/>
</dbReference>
<sequence length="413" mass="46881">MKPSSYEYNEKLSIQNGIASTIVTNITNNYFTLFAISALGASNYQIGLMNSLPQFIGMFAMVAGSILLGRLNEKKKFTALSILFTRLFLILMTFVIYIPGDYKSWVFVILVGLMNFPGSFALVSWQSFIGDLIPESRRSNFFSNRNRILTIVGMISTFIIGLSLQYFHPSNPLPYQVLFFLAFLFGLVEVYYLFKHKEPKLEKKVVTKSKGLGFHVYKHKPFLYFLVCGLFFNFAWQMAWSLFSIYQIKYAMATGLWISLFAVANQVAQIVSFKWWGRMADKHSNAKMMILVSVGMATAPILNVLSTNLVYLLIVNGLSGFFVSGTVLILFNQLLEVTKEDNRSLCISHYNVLLAFVAFIAPQFGVYLLETTSMDMAMTTATILRGLNAFLFLALYVFMKKEKFKQNTLIPSN</sequence>
<dbReference type="Pfam" id="PF07690">
    <property type="entry name" value="MFS_1"/>
    <property type="match status" value="1"/>
</dbReference>
<feature type="transmembrane region" description="Helical" evidence="2">
    <location>
        <begin position="381"/>
        <end position="399"/>
    </location>
</feature>
<feature type="transmembrane region" description="Helical" evidence="2">
    <location>
        <begin position="148"/>
        <end position="167"/>
    </location>
</feature>
<dbReference type="RefSeq" id="WP_340903498.1">
    <property type="nucleotide sequence ID" value="NZ_JBHLUU010000127.1"/>
</dbReference>
<dbReference type="InterPro" id="IPR011701">
    <property type="entry name" value="MFS"/>
</dbReference>
<evidence type="ECO:0000313" key="4">
    <source>
        <dbReference type="Proteomes" id="UP001589738"/>
    </source>
</evidence>
<dbReference type="InterPro" id="IPR036259">
    <property type="entry name" value="MFS_trans_sf"/>
</dbReference>
<accession>A0ABV6KXQ1</accession>
<keyword evidence="4" id="KW-1185">Reference proteome</keyword>
<keyword evidence="2" id="KW-0812">Transmembrane</keyword>
<gene>
    <name evidence="3" type="ORF">ACFFHF_23210</name>
</gene>
<reference evidence="3 4" key="1">
    <citation type="submission" date="2024-09" db="EMBL/GenBank/DDBJ databases">
        <authorList>
            <person name="Sun Q."/>
            <person name="Mori K."/>
        </authorList>
    </citation>
    <scope>NUCLEOTIDE SEQUENCE [LARGE SCALE GENOMIC DNA]</scope>
    <source>
        <strain evidence="3 4">CGMCC 1.9126</strain>
    </source>
</reference>
<evidence type="ECO:0000256" key="2">
    <source>
        <dbReference type="SAM" id="Phobius"/>
    </source>
</evidence>
<evidence type="ECO:0000313" key="3">
    <source>
        <dbReference type="EMBL" id="MFC0478102.1"/>
    </source>
</evidence>
<dbReference type="InterPro" id="IPR052528">
    <property type="entry name" value="Sugar_transport-like"/>
</dbReference>
<comment type="caution">
    <text evidence="3">The sequence shown here is derived from an EMBL/GenBank/DDBJ whole genome shotgun (WGS) entry which is preliminary data.</text>
</comment>
<comment type="subcellular location">
    <subcellularLocation>
        <location evidence="1">Cell membrane</location>
        <topology evidence="1">Multi-pass membrane protein</topology>
    </subcellularLocation>
</comment>
<feature type="transmembrane region" description="Helical" evidence="2">
    <location>
        <begin position="173"/>
        <end position="194"/>
    </location>
</feature>
<dbReference type="EMBL" id="JBHLUU010000127">
    <property type="protein sequence ID" value="MFC0478102.1"/>
    <property type="molecule type" value="Genomic_DNA"/>
</dbReference>
<keyword evidence="2" id="KW-1133">Transmembrane helix</keyword>
<dbReference type="SUPFAM" id="SSF103473">
    <property type="entry name" value="MFS general substrate transporter"/>
    <property type="match status" value="1"/>
</dbReference>
<feature type="transmembrane region" description="Helical" evidence="2">
    <location>
        <begin position="255"/>
        <end position="276"/>
    </location>
</feature>
<feature type="transmembrane region" description="Helical" evidence="2">
    <location>
        <begin position="352"/>
        <end position="369"/>
    </location>
</feature>
<dbReference type="PANTHER" id="PTHR23526">
    <property type="entry name" value="INTEGRAL MEMBRANE TRANSPORT PROTEIN-RELATED"/>
    <property type="match status" value="1"/>
</dbReference>